<gene>
    <name evidence="1" type="ORF">FHL15_010605</name>
</gene>
<comment type="caution">
    <text evidence="1">The sequence shown here is derived from an EMBL/GenBank/DDBJ whole genome shotgun (WGS) entry which is preliminary data.</text>
</comment>
<evidence type="ECO:0000313" key="2">
    <source>
        <dbReference type="Proteomes" id="UP000319160"/>
    </source>
</evidence>
<protein>
    <submittedName>
        <fullName evidence="1">Uncharacterized protein</fullName>
    </submittedName>
</protein>
<dbReference type="EMBL" id="VFLP01000086">
    <property type="protein sequence ID" value="TRX88490.1"/>
    <property type="molecule type" value="Genomic_DNA"/>
</dbReference>
<evidence type="ECO:0000313" key="1">
    <source>
        <dbReference type="EMBL" id="TRX88490.1"/>
    </source>
</evidence>
<dbReference type="AlphaFoldDB" id="A0A553HKM0"/>
<proteinExistence type="predicted"/>
<reference evidence="2" key="1">
    <citation type="submission" date="2019-06" db="EMBL/GenBank/DDBJ databases">
        <title>Draft genome sequence of the griseofulvin-producing fungus Xylaria cubensis strain G536.</title>
        <authorList>
            <person name="Mead M.E."/>
            <person name="Raja H.A."/>
            <person name="Steenwyk J.L."/>
            <person name="Knowles S.L."/>
            <person name="Oberlies N.H."/>
            <person name="Rokas A."/>
        </authorList>
    </citation>
    <scope>NUCLEOTIDE SEQUENCE [LARGE SCALE GENOMIC DNA]</scope>
    <source>
        <strain evidence="2">G536</strain>
    </source>
</reference>
<dbReference type="Proteomes" id="UP000319160">
    <property type="component" value="Unassembled WGS sequence"/>
</dbReference>
<organism evidence="1 2">
    <name type="scientific">Xylaria flabelliformis</name>
    <dbReference type="NCBI Taxonomy" id="2512241"/>
    <lineage>
        <taxon>Eukaryota</taxon>
        <taxon>Fungi</taxon>
        <taxon>Dikarya</taxon>
        <taxon>Ascomycota</taxon>
        <taxon>Pezizomycotina</taxon>
        <taxon>Sordariomycetes</taxon>
        <taxon>Xylariomycetidae</taxon>
        <taxon>Xylariales</taxon>
        <taxon>Xylariaceae</taxon>
        <taxon>Xylaria</taxon>
    </lineage>
</organism>
<sequence length="112" mass="11915">MAGGQLKLTFPARGAGSHYSGYAAHPGQSGIASDETPYLASLVSGQPVAHRARGRQGAEVAPEERFAFSLSDFRLLKTALASVSRHLHVALITTRPVKRAKIFHSSDFILGS</sequence>
<name>A0A553HKM0_9PEZI</name>
<accession>A0A553HKM0</accession>
<keyword evidence="2" id="KW-1185">Reference proteome</keyword>